<evidence type="ECO:0000256" key="7">
    <source>
        <dbReference type="ARBA" id="ARBA00022908"/>
    </source>
</evidence>
<dbReference type="RefSeq" id="WP_009524883.1">
    <property type="nucleotide sequence ID" value="NZ_JH414548.1"/>
</dbReference>
<evidence type="ECO:0000256" key="10">
    <source>
        <dbReference type="ARBA" id="ARBA00023306"/>
    </source>
</evidence>
<dbReference type="Proteomes" id="UP000006437">
    <property type="component" value="Unassembled WGS sequence"/>
</dbReference>
<keyword evidence="7" id="KW-0229">DNA integration</keyword>
<evidence type="ECO:0000256" key="2">
    <source>
        <dbReference type="ARBA" id="ARBA00004496"/>
    </source>
</evidence>
<evidence type="ECO:0000256" key="8">
    <source>
        <dbReference type="ARBA" id="ARBA00023125"/>
    </source>
</evidence>
<dbReference type="Gene3D" id="1.10.443.10">
    <property type="entry name" value="Intergrase catalytic core"/>
    <property type="match status" value="1"/>
</dbReference>
<dbReference type="InterPro" id="IPR011010">
    <property type="entry name" value="DNA_brk_join_enz"/>
</dbReference>
<dbReference type="Pfam" id="PF00589">
    <property type="entry name" value="Phage_integrase"/>
    <property type="match status" value="1"/>
</dbReference>
<dbReference type="Pfam" id="PF02899">
    <property type="entry name" value="Phage_int_SAM_1"/>
    <property type="match status" value="1"/>
</dbReference>
<dbReference type="GO" id="GO:0006310">
    <property type="term" value="P:DNA recombination"/>
    <property type="evidence" value="ECO:0007669"/>
    <property type="project" value="UniProtKB-KW"/>
</dbReference>
<keyword evidence="8 11" id="KW-0238">DNA-binding</keyword>
<dbReference type="GO" id="GO:0007059">
    <property type="term" value="P:chromosome segregation"/>
    <property type="evidence" value="ECO:0007669"/>
    <property type="project" value="UniProtKB-KW"/>
</dbReference>
<dbReference type="HOGENOM" id="CLU_027562_9_2_9"/>
<evidence type="ECO:0000256" key="6">
    <source>
        <dbReference type="ARBA" id="ARBA00022829"/>
    </source>
</evidence>
<evidence type="ECO:0000256" key="1">
    <source>
        <dbReference type="ARBA" id="ARBA00003283"/>
    </source>
</evidence>
<comment type="function">
    <text evidence="1">Site-specific tyrosine recombinase, which acts by catalyzing the cutting and rejoining of the recombining DNA molecules.</text>
</comment>
<dbReference type="InterPro" id="IPR013762">
    <property type="entry name" value="Integrase-like_cat_sf"/>
</dbReference>
<accession>G9X2P0</accession>
<keyword evidence="9" id="KW-0233">DNA recombination</keyword>
<proteinExistence type="inferred from homology"/>
<dbReference type="PROSITE" id="PS51898">
    <property type="entry name" value="TYR_RECOMBINASE"/>
    <property type="match status" value="1"/>
</dbReference>
<dbReference type="InterPro" id="IPR050090">
    <property type="entry name" value="Tyrosine_recombinase_XerCD"/>
</dbReference>
<keyword evidence="5" id="KW-0132">Cell division</keyword>
<dbReference type="PATRIC" id="fig|796937.3.peg.1881"/>
<dbReference type="GO" id="GO:0005737">
    <property type="term" value="C:cytoplasm"/>
    <property type="evidence" value="ECO:0007669"/>
    <property type="project" value="UniProtKB-SubCell"/>
</dbReference>
<protein>
    <recommendedName>
        <fullName evidence="16">Site-specific recombinase, phage integrase family</fullName>
    </recommendedName>
</protein>
<evidence type="ECO:0000313" key="14">
    <source>
        <dbReference type="EMBL" id="EHL11110.1"/>
    </source>
</evidence>
<evidence type="ECO:0000256" key="11">
    <source>
        <dbReference type="PROSITE-ProRule" id="PRU01248"/>
    </source>
</evidence>
<keyword evidence="4" id="KW-0963">Cytoplasm</keyword>
<dbReference type="InterPro" id="IPR044068">
    <property type="entry name" value="CB"/>
</dbReference>
<dbReference type="AlphaFoldDB" id="G9X2P0"/>
<reference evidence="14 15" key="1">
    <citation type="submission" date="2011-08" db="EMBL/GenBank/DDBJ databases">
        <title>The Genome Sequence of Eubacteriaceae bacterium ACC19a.</title>
        <authorList>
            <consortium name="The Broad Institute Genome Sequencing Platform"/>
            <person name="Earl A."/>
            <person name="Ward D."/>
            <person name="Feldgarden M."/>
            <person name="Gevers D."/>
            <person name="Sizova M."/>
            <person name="Hazen A."/>
            <person name="Epstein S."/>
            <person name="Young S.K."/>
            <person name="Zeng Q."/>
            <person name="Gargeya S."/>
            <person name="Fitzgerald M."/>
            <person name="Haas B."/>
            <person name="Abouelleil A."/>
            <person name="Alvarado L."/>
            <person name="Arachchi H.M."/>
            <person name="Berlin A."/>
            <person name="Brown A."/>
            <person name="Chapman S.B."/>
            <person name="Chen Z."/>
            <person name="Dunbar C."/>
            <person name="Freedman E."/>
            <person name="Gearin G."/>
            <person name="Gellesch M."/>
            <person name="Goldberg J."/>
            <person name="Griggs A."/>
            <person name="Gujja S."/>
            <person name="Heiman D."/>
            <person name="Howarth C."/>
            <person name="Larson L."/>
            <person name="Lui A."/>
            <person name="MacDonald P.J.P."/>
            <person name="Montmayeur A."/>
            <person name="Murphy C."/>
            <person name="Neiman D."/>
            <person name="Pearson M."/>
            <person name="Priest M."/>
            <person name="Roberts A."/>
            <person name="Saif S."/>
            <person name="Shea T."/>
            <person name="Shenoy N."/>
            <person name="Sisk P."/>
            <person name="Stolte C."/>
            <person name="Sykes S."/>
            <person name="Wortman J."/>
            <person name="Nusbaum C."/>
            <person name="Birren B."/>
        </authorList>
    </citation>
    <scope>NUCLEOTIDE SEQUENCE [LARGE SCALE GENOMIC DNA]</scope>
    <source>
        <strain evidence="14 15">ACC19a</strain>
    </source>
</reference>
<dbReference type="InterPro" id="IPR002104">
    <property type="entry name" value="Integrase_catalytic"/>
</dbReference>
<organism evidence="14 15">
    <name type="scientific">Peptoanaerobacter stomatis</name>
    <dbReference type="NCBI Taxonomy" id="796937"/>
    <lineage>
        <taxon>Bacteria</taxon>
        <taxon>Bacillati</taxon>
        <taxon>Bacillota</taxon>
        <taxon>Clostridia</taxon>
        <taxon>Peptostreptococcales</taxon>
        <taxon>Filifactoraceae</taxon>
        <taxon>Peptoanaerobacter</taxon>
    </lineage>
</organism>
<evidence type="ECO:0000313" key="15">
    <source>
        <dbReference type="Proteomes" id="UP000006437"/>
    </source>
</evidence>
<comment type="subcellular location">
    <subcellularLocation>
        <location evidence="2">Cytoplasm</location>
    </subcellularLocation>
</comment>
<dbReference type="BioCyc" id="EBAC796937-HMP:GMGH-649-MONOMER"/>
<name>G9X2P0_9FIRM</name>
<feature type="domain" description="Core-binding (CB)" evidence="13">
    <location>
        <begin position="51"/>
        <end position="131"/>
    </location>
</feature>
<sequence length="329" mass="38186">MDASENLVTDFIIEINEYEQEVINSMRNILYKVIYNYNISKKSTALAKNDNTDIEIIKMFFAVKKIEGLSDSSLIAYKTELESLFSKINKSIKDIATNDVRYYLAISSKTASSVTLNNKRRILCTFFKFLEQEEYIIKNPMTRIKQIKEEKKIKAPFTSDELEKIRESCIDERDEALVEFLYSTGCRISEACGVDIEDIAFDKNEVKVFGKGKKERIVYINARAKIKIKNYIQERSCGPLFITCKRANGKYERLNSNSLRMIFNKIGKRAGIKNCHPHKMRRTMATKALRSGMKLDEVQKILGHEDIQTTTIYAETDMQDVKRKHEHLF</sequence>
<dbReference type="InterPro" id="IPR004107">
    <property type="entry name" value="Integrase_SAM-like_N"/>
</dbReference>
<dbReference type="Gene3D" id="1.10.150.130">
    <property type="match status" value="1"/>
</dbReference>
<comment type="similarity">
    <text evidence="3">Belongs to the 'phage' integrase family.</text>
</comment>
<dbReference type="GO" id="GO:0051301">
    <property type="term" value="P:cell division"/>
    <property type="evidence" value="ECO:0007669"/>
    <property type="project" value="UniProtKB-KW"/>
</dbReference>
<gene>
    <name evidence="14" type="ORF">HMPREF9629_00647</name>
</gene>
<evidence type="ECO:0000256" key="4">
    <source>
        <dbReference type="ARBA" id="ARBA00022490"/>
    </source>
</evidence>
<dbReference type="EMBL" id="AFZE01000056">
    <property type="protein sequence ID" value="EHL11110.1"/>
    <property type="molecule type" value="Genomic_DNA"/>
</dbReference>
<dbReference type="PANTHER" id="PTHR30349">
    <property type="entry name" value="PHAGE INTEGRASE-RELATED"/>
    <property type="match status" value="1"/>
</dbReference>
<comment type="caution">
    <text evidence="14">The sequence shown here is derived from an EMBL/GenBank/DDBJ whole genome shotgun (WGS) entry which is preliminary data.</text>
</comment>
<dbReference type="GO" id="GO:0015074">
    <property type="term" value="P:DNA integration"/>
    <property type="evidence" value="ECO:0007669"/>
    <property type="project" value="UniProtKB-KW"/>
</dbReference>
<keyword evidence="10" id="KW-0131">Cell cycle</keyword>
<evidence type="ECO:0000259" key="12">
    <source>
        <dbReference type="PROSITE" id="PS51898"/>
    </source>
</evidence>
<dbReference type="PROSITE" id="PS51900">
    <property type="entry name" value="CB"/>
    <property type="match status" value="1"/>
</dbReference>
<evidence type="ECO:0000256" key="3">
    <source>
        <dbReference type="ARBA" id="ARBA00008857"/>
    </source>
</evidence>
<evidence type="ECO:0000256" key="5">
    <source>
        <dbReference type="ARBA" id="ARBA00022618"/>
    </source>
</evidence>
<dbReference type="InterPro" id="IPR010998">
    <property type="entry name" value="Integrase_recombinase_N"/>
</dbReference>
<dbReference type="PANTHER" id="PTHR30349:SF77">
    <property type="entry name" value="TYROSINE RECOMBINASE XERC"/>
    <property type="match status" value="1"/>
</dbReference>
<evidence type="ECO:0000256" key="9">
    <source>
        <dbReference type="ARBA" id="ARBA00023172"/>
    </source>
</evidence>
<feature type="domain" description="Tyr recombinase" evidence="12">
    <location>
        <begin position="152"/>
        <end position="326"/>
    </location>
</feature>
<dbReference type="SUPFAM" id="SSF56349">
    <property type="entry name" value="DNA breaking-rejoining enzymes"/>
    <property type="match status" value="1"/>
</dbReference>
<evidence type="ECO:0008006" key="16">
    <source>
        <dbReference type="Google" id="ProtNLM"/>
    </source>
</evidence>
<evidence type="ECO:0000259" key="13">
    <source>
        <dbReference type="PROSITE" id="PS51900"/>
    </source>
</evidence>
<dbReference type="GO" id="GO:0003677">
    <property type="term" value="F:DNA binding"/>
    <property type="evidence" value="ECO:0007669"/>
    <property type="project" value="UniProtKB-UniRule"/>
</dbReference>
<keyword evidence="6" id="KW-0159">Chromosome partition</keyword>